<dbReference type="Proteomes" id="UP000257139">
    <property type="component" value="Unassembled WGS sequence"/>
</dbReference>
<dbReference type="GO" id="GO:0016853">
    <property type="term" value="F:isomerase activity"/>
    <property type="evidence" value="ECO:0007669"/>
    <property type="project" value="UniProtKB-KW"/>
</dbReference>
<evidence type="ECO:0000313" key="3">
    <source>
        <dbReference type="Proteomes" id="UP000257139"/>
    </source>
</evidence>
<accession>A0A7Z7NQZ6</accession>
<organism evidence="2 3">
    <name type="scientific">Cupriavidus taiwanensis</name>
    <dbReference type="NCBI Taxonomy" id="164546"/>
    <lineage>
        <taxon>Bacteria</taxon>
        <taxon>Pseudomonadati</taxon>
        <taxon>Pseudomonadota</taxon>
        <taxon>Betaproteobacteria</taxon>
        <taxon>Burkholderiales</taxon>
        <taxon>Burkholderiaceae</taxon>
        <taxon>Cupriavidus</taxon>
    </lineage>
</organism>
<dbReference type="Gene3D" id="1.10.12.10">
    <property type="entry name" value="Lyase 2-enoyl-coa Hydratase, Chain A, domain 2"/>
    <property type="match status" value="1"/>
</dbReference>
<name>A0A7Z7NQZ6_9BURK</name>
<sequence>MVAANAPLTLKAIKRAFLELERAGTPRDMAIAQRMIDACYASEDHLEGRAAFGERRQPRFKGV</sequence>
<comment type="caution">
    <text evidence="2">The sequence shown here is derived from an EMBL/GenBank/DDBJ whole genome shotgun (WGS) entry which is preliminary data.</text>
</comment>
<gene>
    <name evidence="2" type="ORF">CBM2594_U10065</name>
</gene>
<proteinExistence type="inferred from homology"/>
<dbReference type="InterPro" id="IPR014748">
    <property type="entry name" value="Enoyl-CoA_hydra_C"/>
</dbReference>
<evidence type="ECO:0000256" key="1">
    <source>
        <dbReference type="ARBA" id="ARBA00005254"/>
    </source>
</evidence>
<dbReference type="SUPFAM" id="SSF52096">
    <property type="entry name" value="ClpP/crotonase"/>
    <property type="match status" value="1"/>
</dbReference>
<reference evidence="2 3" key="1">
    <citation type="submission" date="2018-01" db="EMBL/GenBank/DDBJ databases">
        <authorList>
            <person name="Clerissi C."/>
        </authorList>
    </citation>
    <scope>NUCLEOTIDE SEQUENCE [LARGE SCALE GENOMIC DNA]</scope>
    <source>
        <strain evidence="2">Cupriavidus taiwanensis STM 6021</strain>
    </source>
</reference>
<dbReference type="InterPro" id="IPR029045">
    <property type="entry name" value="ClpP/crotonase-like_dom_sf"/>
</dbReference>
<dbReference type="AlphaFoldDB" id="A0A7Z7NQZ6"/>
<dbReference type="EMBL" id="OGUU01000045">
    <property type="protein sequence ID" value="SPC25564.1"/>
    <property type="molecule type" value="Genomic_DNA"/>
</dbReference>
<comment type="similarity">
    <text evidence="1">Belongs to the enoyl-CoA hydratase/isomerase family.</text>
</comment>
<keyword evidence="2" id="KW-0413">Isomerase</keyword>
<protein>
    <submittedName>
        <fullName evidence="2">Enoyl-CoA hydratase/isomerase</fullName>
    </submittedName>
</protein>
<evidence type="ECO:0000313" key="2">
    <source>
        <dbReference type="EMBL" id="SPC25564.1"/>
    </source>
</evidence>